<dbReference type="PANTHER" id="PTHR31541:SF25">
    <property type="entry name" value="GAMMA-GLIADIN B"/>
    <property type="match status" value="1"/>
</dbReference>
<evidence type="ECO:0008006" key="9">
    <source>
        <dbReference type="Google" id="ProtNLM"/>
    </source>
</evidence>
<keyword evidence="3" id="KW-0238">DNA-binding</keyword>
<protein>
    <recommendedName>
        <fullName evidence="9">TF-B3 domain-containing protein</fullName>
    </recommendedName>
</protein>
<evidence type="ECO:0000313" key="7">
    <source>
        <dbReference type="EMBL" id="KAK4276188.1"/>
    </source>
</evidence>
<evidence type="ECO:0000256" key="4">
    <source>
        <dbReference type="ARBA" id="ARBA00023163"/>
    </source>
</evidence>
<dbReference type="GO" id="GO:0005634">
    <property type="term" value="C:nucleus"/>
    <property type="evidence" value="ECO:0007669"/>
    <property type="project" value="UniProtKB-SubCell"/>
</dbReference>
<evidence type="ECO:0000256" key="3">
    <source>
        <dbReference type="ARBA" id="ARBA00023125"/>
    </source>
</evidence>
<sequence>MPMGSNDLFHFGHARSLEQAKKSKAGSSASSSAEVRMPELLTLEDFKNKELDPNSTPLEALAFVLEVALQKLKKSKQAVKKRRRRDNSNALPPSLSKEFKERIKEKCGKSWPHQFTHFYEKKLFKSDISKHLSRITMALKGMKSIPFLKKEEVTDLREGRAIEVPVIYKPIDGTLAELTITLKQWDLHKNAKCTKKISTQYVLNGGWYTIATEGEFKVKQTVDVWAFRDPKDKLCMAVTRRE</sequence>
<evidence type="ECO:0000256" key="6">
    <source>
        <dbReference type="SAM" id="MobiDB-lite"/>
    </source>
</evidence>
<feature type="compositionally biased region" description="Basic residues" evidence="6">
    <location>
        <begin position="76"/>
        <end position="85"/>
    </location>
</feature>
<evidence type="ECO:0000313" key="8">
    <source>
        <dbReference type="Proteomes" id="UP001293593"/>
    </source>
</evidence>
<reference evidence="7" key="1">
    <citation type="submission" date="2023-10" db="EMBL/GenBank/DDBJ databases">
        <title>Chromosome-level genome of the transformable northern wattle, Acacia crassicarpa.</title>
        <authorList>
            <person name="Massaro I."/>
            <person name="Sinha N.R."/>
            <person name="Poethig S."/>
            <person name="Leichty A.R."/>
        </authorList>
    </citation>
    <scope>NUCLEOTIDE SEQUENCE</scope>
    <source>
        <strain evidence="7">Acra3RX</strain>
        <tissue evidence="7">Leaf</tissue>
    </source>
</reference>
<dbReference type="AlphaFoldDB" id="A0AAE1MUY5"/>
<name>A0AAE1MUY5_9FABA</name>
<dbReference type="GO" id="GO:0003677">
    <property type="term" value="F:DNA binding"/>
    <property type="evidence" value="ECO:0007669"/>
    <property type="project" value="UniProtKB-KW"/>
</dbReference>
<keyword evidence="8" id="KW-1185">Reference proteome</keyword>
<dbReference type="Gene3D" id="2.40.330.10">
    <property type="entry name" value="DNA-binding pseudobarrel domain"/>
    <property type="match status" value="1"/>
</dbReference>
<evidence type="ECO:0000256" key="1">
    <source>
        <dbReference type="ARBA" id="ARBA00004123"/>
    </source>
</evidence>
<keyword evidence="2" id="KW-0805">Transcription regulation</keyword>
<dbReference type="EMBL" id="JAWXYG010000004">
    <property type="protein sequence ID" value="KAK4276188.1"/>
    <property type="molecule type" value="Genomic_DNA"/>
</dbReference>
<keyword evidence="5" id="KW-0539">Nucleus</keyword>
<dbReference type="InterPro" id="IPR005508">
    <property type="entry name" value="At2g31720-like"/>
</dbReference>
<accession>A0AAE1MUY5</accession>
<comment type="caution">
    <text evidence="7">The sequence shown here is derived from an EMBL/GenBank/DDBJ whole genome shotgun (WGS) entry which is preliminary data.</text>
</comment>
<dbReference type="PANTHER" id="PTHR31541">
    <property type="entry name" value="B3 DOMAIN PLANT PROTEIN-RELATED"/>
    <property type="match status" value="1"/>
</dbReference>
<feature type="region of interest" description="Disordered" evidence="6">
    <location>
        <begin position="76"/>
        <end position="95"/>
    </location>
</feature>
<gene>
    <name evidence="7" type="ORF">QN277_019162</name>
</gene>
<evidence type="ECO:0000256" key="2">
    <source>
        <dbReference type="ARBA" id="ARBA00023015"/>
    </source>
</evidence>
<dbReference type="InterPro" id="IPR015300">
    <property type="entry name" value="DNA-bd_pseudobarrel_sf"/>
</dbReference>
<evidence type="ECO:0000256" key="5">
    <source>
        <dbReference type="ARBA" id="ARBA00023242"/>
    </source>
</evidence>
<organism evidence="7 8">
    <name type="scientific">Acacia crassicarpa</name>
    <name type="common">northern wattle</name>
    <dbReference type="NCBI Taxonomy" id="499986"/>
    <lineage>
        <taxon>Eukaryota</taxon>
        <taxon>Viridiplantae</taxon>
        <taxon>Streptophyta</taxon>
        <taxon>Embryophyta</taxon>
        <taxon>Tracheophyta</taxon>
        <taxon>Spermatophyta</taxon>
        <taxon>Magnoliopsida</taxon>
        <taxon>eudicotyledons</taxon>
        <taxon>Gunneridae</taxon>
        <taxon>Pentapetalae</taxon>
        <taxon>rosids</taxon>
        <taxon>fabids</taxon>
        <taxon>Fabales</taxon>
        <taxon>Fabaceae</taxon>
        <taxon>Caesalpinioideae</taxon>
        <taxon>mimosoid clade</taxon>
        <taxon>Acacieae</taxon>
        <taxon>Acacia</taxon>
    </lineage>
</organism>
<dbReference type="Proteomes" id="UP001293593">
    <property type="component" value="Unassembled WGS sequence"/>
</dbReference>
<dbReference type="Pfam" id="PF03754">
    <property type="entry name" value="At2g31720-like"/>
    <property type="match status" value="1"/>
</dbReference>
<comment type="subcellular location">
    <subcellularLocation>
        <location evidence="1">Nucleus</location>
    </subcellularLocation>
</comment>
<keyword evidence="4" id="KW-0804">Transcription</keyword>
<proteinExistence type="predicted"/>